<evidence type="ECO:0000313" key="2">
    <source>
        <dbReference type="EMBL" id="OIJ41239.1"/>
    </source>
</evidence>
<name>A0A1S2N874_9BURK</name>
<evidence type="ECO:0000256" key="1">
    <source>
        <dbReference type="SAM" id="Phobius"/>
    </source>
</evidence>
<dbReference type="AlphaFoldDB" id="A0A1S2N874"/>
<keyword evidence="1" id="KW-1133">Transmembrane helix</keyword>
<accession>A0A1S2N874</accession>
<gene>
    <name evidence="2" type="ORF">LO55_1659</name>
</gene>
<dbReference type="RefSeq" id="WP_071361103.1">
    <property type="nucleotide sequence ID" value="NZ_JRYB01000001.1"/>
</dbReference>
<organism evidence="2 3">
    <name type="scientific">Massilia timonae</name>
    <dbReference type="NCBI Taxonomy" id="47229"/>
    <lineage>
        <taxon>Bacteria</taxon>
        <taxon>Pseudomonadati</taxon>
        <taxon>Pseudomonadota</taxon>
        <taxon>Betaproteobacteria</taxon>
        <taxon>Burkholderiales</taxon>
        <taxon>Oxalobacteraceae</taxon>
        <taxon>Telluria group</taxon>
        <taxon>Massilia</taxon>
    </lineage>
</organism>
<evidence type="ECO:0008006" key="4">
    <source>
        <dbReference type="Google" id="ProtNLM"/>
    </source>
</evidence>
<protein>
    <recommendedName>
        <fullName evidence="4">MSHA biogenesis protein MshP</fullName>
    </recommendedName>
</protein>
<evidence type="ECO:0000313" key="3">
    <source>
        <dbReference type="Proteomes" id="UP000180246"/>
    </source>
</evidence>
<reference evidence="2 3" key="1">
    <citation type="submission" date="2014-10" db="EMBL/GenBank/DDBJ databases">
        <authorList>
            <person name="Seo M.-J."/>
            <person name="Seok Y.J."/>
            <person name="Cha I.-T."/>
        </authorList>
    </citation>
    <scope>NUCLEOTIDE SEQUENCE [LARGE SCALE GENOMIC DNA]</scope>
    <source>
        <strain evidence="2 3">NEU</strain>
    </source>
</reference>
<sequence length="162" mass="17137">MSQTRPQSGFAYIAAIVFLVVVAGIAVALLQLTNTQQATVNQALLGARAGLAARAGIEWVYQGLGSRCTPTGAVTDLGDFVDASGFRVTVTCSYRVFREGQHPGANGEPEATVKHIYTIQSVACNRNGPGACPDDGSVPRPDYVERKRVATVCMTADNNPCY</sequence>
<dbReference type="EMBL" id="JRYB01000001">
    <property type="protein sequence ID" value="OIJ41239.1"/>
    <property type="molecule type" value="Genomic_DNA"/>
</dbReference>
<feature type="transmembrane region" description="Helical" evidence="1">
    <location>
        <begin position="12"/>
        <end position="32"/>
    </location>
</feature>
<comment type="caution">
    <text evidence="2">The sequence shown here is derived from an EMBL/GenBank/DDBJ whole genome shotgun (WGS) entry which is preliminary data.</text>
</comment>
<keyword evidence="1" id="KW-0812">Transmembrane</keyword>
<keyword evidence="1" id="KW-0472">Membrane</keyword>
<dbReference type="Proteomes" id="UP000180246">
    <property type="component" value="Unassembled WGS sequence"/>
</dbReference>
<proteinExistence type="predicted"/>